<dbReference type="Pfam" id="PF10145">
    <property type="entry name" value="PhageMin_Tail"/>
    <property type="match status" value="1"/>
</dbReference>
<dbReference type="EMBL" id="JBHSGN010000024">
    <property type="protein sequence ID" value="MFC4672746.1"/>
    <property type="molecule type" value="Genomic_DNA"/>
</dbReference>
<accession>A0ABV9KS33</accession>
<protein>
    <submittedName>
        <fullName evidence="2">Phage tail tape measure protein</fullName>
    </submittedName>
</protein>
<organism evidence="2 3">
    <name type="scientific">Dysgonomonas termitidis</name>
    <dbReference type="NCBI Taxonomy" id="1516126"/>
    <lineage>
        <taxon>Bacteria</taxon>
        <taxon>Pseudomonadati</taxon>
        <taxon>Bacteroidota</taxon>
        <taxon>Bacteroidia</taxon>
        <taxon>Bacteroidales</taxon>
        <taxon>Dysgonomonadaceae</taxon>
        <taxon>Dysgonomonas</taxon>
    </lineage>
</organism>
<gene>
    <name evidence="2" type="ORF">ACFO6W_03460</name>
</gene>
<dbReference type="RefSeq" id="WP_379993950.1">
    <property type="nucleotide sequence ID" value="NZ_JBHSGN010000024.1"/>
</dbReference>
<sequence length="603" mass="66961">MASGQSKIELVLDLKNKVGMGLTQAKKQINSETSQMQARLNEFSASATRDFKSISSEIPVLNNGLRLMANPIVAAGSGITALAAGFTKATSRAADFNHEFRGLANLNLDKPQEELTRLREITLDTAYKKGFNPENTVNAFNELQSTAGIYGDAARPIVEKQGEFASLLKTSMDDYVAGTAKAMVNWRIGVDKLDDFNKSNYAAMQVGKVEFNELAKLQSVFAGSAASINQSFDTANKLFSMFTIKTGSVAEAATQTKSLFNDLTKASTIKAFKRVGIDMFDANKQLKQADVIMLELNDKFMKMKDDKAIVNLKNQFTGSEGLIAMIQAATDKTGGLRDMLKEFQDSRYNADMALSQAHNDFLERQKELSNRIDALMVRLGNKFLPHALSLMDIADKVVSRAAWNSKSEGEKQQALINSQRADVYEKYGNLTSGLDSLNNAQFQNRMDYIQKRQNEHYNTFDSITESYRKSANWGQDPAKRVEHLDFENNYDRFNFLGRAKAFEKLGEDLKKAWNNKALPAPTTPPNTSETTNNGDISGISNSIDRVTGSAQAPRNITVNIDAFNKGGINTQNTSLQNMDAKQIEDWFVDMCYRAIRNVELGYN</sequence>
<reference evidence="3" key="1">
    <citation type="journal article" date="2019" name="Int. J. Syst. Evol. Microbiol.">
        <title>The Global Catalogue of Microorganisms (GCM) 10K type strain sequencing project: providing services to taxonomists for standard genome sequencing and annotation.</title>
        <authorList>
            <consortium name="The Broad Institute Genomics Platform"/>
            <consortium name="The Broad Institute Genome Sequencing Center for Infectious Disease"/>
            <person name="Wu L."/>
            <person name="Ma J."/>
        </authorList>
    </citation>
    <scope>NUCLEOTIDE SEQUENCE [LARGE SCALE GENOMIC DNA]</scope>
    <source>
        <strain evidence="3">CCUG 66188</strain>
    </source>
</reference>
<evidence type="ECO:0000313" key="2">
    <source>
        <dbReference type="EMBL" id="MFC4672746.1"/>
    </source>
</evidence>
<keyword evidence="3" id="KW-1185">Reference proteome</keyword>
<feature type="domain" description="Phage tail tape measure protein" evidence="1">
    <location>
        <begin position="130"/>
        <end position="308"/>
    </location>
</feature>
<evidence type="ECO:0000313" key="3">
    <source>
        <dbReference type="Proteomes" id="UP001596023"/>
    </source>
</evidence>
<dbReference type="NCBIfam" id="TIGR01760">
    <property type="entry name" value="tape_meas_TP901"/>
    <property type="match status" value="1"/>
</dbReference>
<name>A0ABV9KS33_9BACT</name>
<proteinExistence type="predicted"/>
<dbReference type="Proteomes" id="UP001596023">
    <property type="component" value="Unassembled WGS sequence"/>
</dbReference>
<comment type="caution">
    <text evidence="2">The sequence shown here is derived from an EMBL/GenBank/DDBJ whole genome shotgun (WGS) entry which is preliminary data.</text>
</comment>
<dbReference type="InterPro" id="IPR010090">
    <property type="entry name" value="Phage_tape_meas"/>
</dbReference>
<evidence type="ECO:0000259" key="1">
    <source>
        <dbReference type="Pfam" id="PF10145"/>
    </source>
</evidence>